<evidence type="ECO:0000313" key="6">
    <source>
        <dbReference type="Proteomes" id="UP000015102"/>
    </source>
</evidence>
<dbReference type="EMBL" id="CAQQ02390518">
    <property type="status" value="NOT_ANNOTATED_CDS"/>
    <property type="molecule type" value="Genomic_DNA"/>
</dbReference>
<feature type="chain" id="PRO_5004577573" description="UDP-glucuronosyltransferase" evidence="4">
    <location>
        <begin position="19"/>
        <end position="295"/>
    </location>
</feature>
<proteinExistence type="inferred from homology"/>
<reference evidence="5" key="2">
    <citation type="submission" date="2015-06" db="UniProtKB">
        <authorList>
            <consortium name="EnsemblMetazoa"/>
        </authorList>
    </citation>
    <scope>IDENTIFICATION</scope>
</reference>
<evidence type="ECO:0000256" key="2">
    <source>
        <dbReference type="ARBA" id="ARBA00022676"/>
    </source>
</evidence>
<dbReference type="CDD" id="cd03784">
    <property type="entry name" value="GT1_Gtf-like"/>
    <property type="match status" value="1"/>
</dbReference>
<organism evidence="5 6">
    <name type="scientific">Megaselia scalaris</name>
    <name type="common">Humpbacked fly</name>
    <name type="synonym">Phora scalaris</name>
    <dbReference type="NCBI Taxonomy" id="36166"/>
    <lineage>
        <taxon>Eukaryota</taxon>
        <taxon>Metazoa</taxon>
        <taxon>Ecdysozoa</taxon>
        <taxon>Arthropoda</taxon>
        <taxon>Hexapoda</taxon>
        <taxon>Insecta</taxon>
        <taxon>Pterygota</taxon>
        <taxon>Neoptera</taxon>
        <taxon>Endopterygota</taxon>
        <taxon>Diptera</taxon>
        <taxon>Brachycera</taxon>
        <taxon>Muscomorpha</taxon>
        <taxon>Platypezoidea</taxon>
        <taxon>Phoridae</taxon>
        <taxon>Megaseliini</taxon>
        <taxon>Megaselia</taxon>
    </lineage>
</organism>
<dbReference type="SUPFAM" id="SSF53756">
    <property type="entry name" value="UDP-Glycosyltransferase/glycogen phosphorylase"/>
    <property type="match status" value="1"/>
</dbReference>
<evidence type="ECO:0000313" key="5">
    <source>
        <dbReference type="EnsemblMetazoa" id="MESCA006143-PA"/>
    </source>
</evidence>
<dbReference type="Pfam" id="PF00201">
    <property type="entry name" value="UDPGT"/>
    <property type="match status" value="1"/>
</dbReference>
<dbReference type="GO" id="GO:0008194">
    <property type="term" value="F:UDP-glycosyltransferase activity"/>
    <property type="evidence" value="ECO:0007669"/>
    <property type="project" value="InterPro"/>
</dbReference>
<feature type="signal peptide" evidence="4">
    <location>
        <begin position="1"/>
        <end position="18"/>
    </location>
</feature>
<accession>T1GR67</accession>
<protein>
    <recommendedName>
        <fullName evidence="7">UDP-glucuronosyltransferase</fullName>
    </recommendedName>
</protein>
<comment type="similarity">
    <text evidence="1">Belongs to the UDP-glycosyltransferase family.</text>
</comment>
<keyword evidence="6" id="KW-1185">Reference proteome</keyword>
<dbReference type="EnsemblMetazoa" id="MESCA006143-RA">
    <property type="protein sequence ID" value="MESCA006143-PA"/>
    <property type="gene ID" value="MESCA006143"/>
</dbReference>
<dbReference type="PANTHER" id="PTHR48043">
    <property type="entry name" value="EG:EG0003.4 PROTEIN-RELATED"/>
    <property type="match status" value="1"/>
</dbReference>
<dbReference type="Proteomes" id="UP000015102">
    <property type="component" value="Unassembled WGS sequence"/>
</dbReference>
<evidence type="ECO:0008006" key="7">
    <source>
        <dbReference type="Google" id="ProtNLM"/>
    </source>
</evidence>
<sequence length="295" mass="33556">MQILSLSLFTLCFFFSYRKYIFNPKIEALVRPHIAADCPPLTEIEKRTVLALVNSHPVVNYAEPLPPNVIEVGGLQSHDPKPLPKRIQQFIDDSQKGAILFSMGTNVPPEIFGEKGLSDILKVIEEMSDYNFLWKLDIQNGTLIFPKNLLVEKFLPQSDILSHNKTVAFISHCGGLSTFEATKYGVPIIGVPFFIDQFRNLRKAITDGAAVELPLKEFNARNLKSKVLEVLKNPAYSENMKKRSKRLNDQPNKPLERAVWWIEYILRNPEPDHLLSPAIDMGYFAAYSFDVIGYF</sequence>
<keyword evidence="3" id="KW-0808">Transferase</keyword>
<dbReference type="InterPro" id="IPR002213">
    <property type="entry name" value="UDP_glucos_trans"/>
</dbReference>
<dbReference type="Gene3D" id="3.40.50.2000">
    <property type="entry name" value="Glycogen Phosphorylase B"/>
    <property type="match status" value="1"/>
</dbReference>
<evidence type="ECO:0000256" key="1">
    <source>
        <dbReference type="ARBA" id="ARBA00009995"/>
    </source>
</evidence>
<keyword evidence="4" id="KW-0732">Signal</keyword>
<dbReference type="FunFam" id="3.40.50.2000:FF:000021">
    <property type="entry name" value="UDP-glucuronosyltransferase"/>
    <property type="match status" value="1"/>
</dbReference>
<dbReference type="PANTHER" id="PTHR48043:SF159">
    <property type="entry name" value="EG:EG0003.4 PROTEIN-RELATED"/>
    <property type="match status" value="1"/>
</dbReference>
<dbReference type="OMA" id="ERETIHE"/>
<dbReference type="HOGENOM" id="CLU_012949_2_1_1"/>
<dbReference type="AlphaFoldDB" id="T1GR67"/>
<name>T1GR67_MEGSC</name>
<reference evidence="6" key="1">
    <citation type="submission" date="2013-02" db="EMBL/GenBank/DDBJ databases">
        <authorList>
            <person name="Hughes D."/>
        </authorList>
    </citation>
    <scope>NUCLEOTIDE SEQUENCE</scope>
    <source>
        <strain>Durham</strain>
        <strain evidence="6">NC isolate 2 -- Noor lab</strain>
    </source>
</reference>
<evidence type="ECO:0000256" key="3">
    <source>
        <dbReference type="ARBA" id="ARBA00022679"/>
    </source>
</evidence>
<evidence type="ECO:0000256" key="4">
    <source>
        <dbReference type="SAM" id="SignalP"/>
    </source>
</evidence>
<dbReference type="InterPro" id="IPR050271">
    <property type="entry name" value="UDP-glycosyltransferase"/>
</dbReference>
<keyword evidence="2" id="KW-0328">Glycosyltransferase</keyword>
<dbReference type="STRING" id="36166.T1GR67"/>